<sequence length="375" mass="43068">MRIIIIGPAHPFRGGIASFNERLARELIEKGHNVEIVSFTVQYPKLFFPGKTQYSDEPAPTNLTIHRWINSVNPFSWLVAGRKIRKKKPDMIISKFWIPLLGPALGSVLRFGSIRKKTKVISVLDNVIPHEKRPGDRIFTSYFLKAVDGFIYMSDAVAKDLSTFDTQKPRKFCPHPLYDNFGTPVARKEAGKFLNIPENQKYILFFGVIRDYKGLDLLLNAYAGSDSRSEVKLIIAGEFYNDKEKYLEIIQSKQLENDIHLFDSFIPDSQVKYFFSIANVVVQPYKSATQSGVTQIAYQFNCPMIVTQTGGLPEMVKHDYVGYVVQPDEHEIRKAIDRYFGENKEEEFRSHVTTEKEKFSWSSFTDQLLNLITNK</sequence>
<dbReference type="Proteomes" id="UP001501126">
    <property type="component" value="Unassembled WGS sequence"/>
</dbReference>
<evidence type="ECO:0000313" key="4">
    <source>
        <dbReference type="Proteomes" id="UP001501126"/>
    </source>
</evidence>
<dbReference type="Pfam" id="PF00534">
    <property type="entry name" value="Glycos_transf_1"/>
    <property type="match status" value="1"/>
</dbReference>
<proteinExistence type="predicted"/>
<feature type="domain" description="Glycosyl transferase family 1" evidence="1">
    <location>
        <begin position="189"/>
        <end position="343"/>
    </location>
</feature>
<dbReference type="EMBL" id="BAAAFH010000011">
    <property type="protein sequence ID" value="GAA0875375.1"/>
    <property type="molecule type" value="Genomic_DNA"/>
</dbReference>
<dbReference type="RefSeq" id="WP_343786786.1">
    <property type="nucleotide sequence ID" value="NZ_BAAAFH010000011.1"/>
</dbReference>
<evidence type="ECO:0000259" key="1">
    <source>
        <dbReference type="Pfam" id="PF00534"/>
    </source>
</evidence>
<name>A0ABN1MPS2_9FLAO</name>
<dbReference type="InterPro" id="IPR001296">
    <property type="entry name" value="Glyco_trans_1"/>
</dbReference>
<dbReference type="Gene3D" id="3.40.50.2000">
    <property type="entry name" value="Glycogen Phosphorylase B"/>
    <property type="match status" value="2"/>
</dbReference>
<accession>A0ABN1MPS2</accession>
<protein>
    <submittedName>
        <fullName evidence="3">Glycosyltransferase family 4 protein</fullName>
    </submittedName>
</protein>
<organism evidence="3 4">
    <name type="scientific">Wandonia haliotis</name>
    <dbReference type="NCBI Taxonomy" id="574963"/>
    <lineage>
        <taxon>Bacteria</taxon>
        <taxon>Pseudomonadati</taxon>
        <taxon>Bacteroidota</taxon>
        <taxon>Flavobacteriia</taxon>
        <taxon>Flavobacteriales</taxon>
        <taxon>Crocinitomicaceae</taxon>
        <taxon>Wandonia</taxon>
    </lineage>
</organism>
<feature type="domain" description="Glycosyltransferase subfamily 4-like N-terminal" evidence="2">
    <location>
        <begin position="14"/>
        <end position="165"/>
    </location>
</feature>
<dbReference type="Pfam" id="PF13439">
    <property type="entry name" value="Glyco_transf_4"/>
    <property type="match status" value="1"/>
</dbReference>
<gene>
    <name evidence="3" type="ORF">GCM10009118_17840</name>
</gene>
<evidence type="ECO:0000259" key="2">
    <source>
        <dbReference type="Pfam" id="PF13439"/>
    </source>
</evidence>
<dbReference type="SUPFAM" id="SSF53756">
    <property type="entry name" value="UDP-Glycosyltransferase/glycogen phosphorylase"/>
    <property type="match status" value="1"/>
</dbReference>
<dbReference type="PANTHER" id="PTHR12526:SF634">
    <property type="entry name" value="BLL3361 PROTEIN"/>
    <property type="match status" value="1"/>
</dbReference>
<dbReference type="InterPro" id="IPR028098">
    <property type="entry name" value="Glyco_trans_4-like_N"/>
</dbReference>
<dbReference type="PANTHER" id="PTHR12526">
    <property type="entry name" value="GLYCOSYLTRANSFERASE"/>
    <property type="match status" value="1"/>
</dbReference>
<evidence type="ECO:0000313" key="3">
    <source>
        <dbReference type="EMBL" id="GAA0875375.1"/>
    </source>
</evidence>
<keyword evidence="4" id="KW-1185">Reference proteome</keyword>
<reference evidence="3 4" key="1">
    <citation type="journal article" date="2019" name="Int. J. Syst. Evol. Microbiol.">
        <title>The Global Catalogue of Microorganisms (GCM) 10K type strain sequencing project: providing services to taxonomists for standard genome sequencing and annotation.</title>
        <authorList>
            <consortium name="The Broad Institute Genomics Platform"/>
            <consortium name="The Broad Institute Genome Sequencing Center for Infectious Disease"/>
            <person name="Wu L."/>
            <person name="Ma J."/>
        </authorList>
    </citation>
    <scope>NUCLEOTIDE SEQUENCE [LARGE SCALE GENOMIC DNA]</scope>
    <source>
        <strain evidence="3 4">JCM 16083</strain>
    </source>
</reference>
<comment type="caution">
    <text evidence="3">The sequence shown here is derived from an EMBL/GenBank/DDBJ whole genome shotgun (WGS) entry which is preliminary data.</text>
</comment>